<proteinExistence type="predicted"/>
<dbReference type="AlphaFoldDB" id="A0A291MZX6"/>
<evidence type="ECO:0000313" key="2">
    <source>
        <dbReference type="Proteomes" id="UP000219422"/>
    </source>
</evidence>
<accession>A0A291MZX6</accession>
<dbReference type="EMBL" id="CP023741">
    <property type="protein sequence ID" value="ATI80636.1"/>
    <property type="molecule type" value="Genomic_DNA"/>
</dbReference>
<dbReference type="KEGG" id="sya:A6768_11960"/>
<evidence type="ECO:0000313" key="1">
    <source>
        <dbReference type="EMBL" id="ATI80636.1"/>
    </source>
</evidence>
<protein>
    <submittedName>
        <fullName evidence="1">Uncharacterized protein</fullName>
    </submittedName>
</protein>
<gene>
    <name evidence="1" type="ORF">A6768_11960</name>
</gene>
<dbReference type="Proteomes" id="UP000219422">
    <property type="component" value="Chromosome"/>
</dbReference>
<organism evidence="1 2">
    <name type="scientific">Sphingobium yanoikuyae</name>
    <name type="common">Sphingomonas yanoikuyae</name>
    <dbReference type="NCBI Taxonomy" id="13690"/>
    <lineage>
        <taxon>Bacteria</taxon>
        <taxon>Pseudomonadati</taxon>
        <taxon>Pseudomonadota</taxon>
        <taxon>Alphaproteobacteria</taxon>
        <taxon>Sphingomonadales</taxon>
        <taxon>Sphingomonadaceae</taxon>
        <taxon>Sphingobium</taxon>
    </lineage>
</organism>
<reference evidence="1 2" key="1">
    <citation type="submission" date="2017-10" db="EMBL/GenBank/DDBJ databases">
        <title>Sphingobium yanoikuyae S72.</title>
        <authorList>
            <person name="Sanchez E."/>
            <person name="Bustos P."/>
            <person name="Mendoza P."/>
            <person name="Guo X."/>
            <person name="Mendoza A."/>
        </authorList>
    </citation>
    <scope>NUCLEOTIDE SEQUENCE [LARGE SCALE GENOMIC DNA]</scope>
    <source>
        <strain evidence="1 2">S72</strain>
    </source>
</reference>
<name>A0A291MZX6_SPHYA</name>
<sequence>MEWCDPPSFQEAFRLHLERHGETYYQLHRSIIQPGDRMDRATLQSWLEGRRTPRSAASFAMRRYALPAGYFKAKLPNPSRAASGLDVDGVSRAEQRRLAWHLPDDFNSRSLKERKEILEWVRTRIISGATEYRRFQAQAMKLRYAIRFPTLMGRKAQPSLPTSEDHDFDDQGDLFGVTDAPARLAAEMAELIRFKTATLTDIGFQRIGVWNEETTFQKIEHFGLMFGALAASPRGAVHGHGVPLKALSLALLISPRVWDWYVQWRERRRGFFTRWECDMLRNAMALVRTETGWLRQHPELAARLVPIPDLISAQEVKAIQADWQGACDLLQARMPERASEKSIEWRGIIAIHSNQFCRSLKRPARLRNISKSPTRY</sequence>